<dbReference type="EMBL" id="GL996501">
    <property type="protein sequence ID" value="EGW33090.1"/>
    <property type="molecule type" value="Genomic_DNA"/>
</dbReference>
<evidence type="ECO:0000256" key="3">
    <source>
        <dbReference type="SAM" id="Coils"/>
    </source>
</evidence>
<proteinExistence type="inferred from homology"/>
<keyword evidence="2 3" id="KW-0175">Coiled coil</keyword>
<dbReference type="OrthoDB" id="312015at2759"/>
<evidence type="ECO:0000313" key="4">
    <source>
        <dbReference type="EMBL" id="EGW33090.1"/>
    </source>
</evidence>
<feature type="coiled-coil region" evidence="3">
    <location>
        <begin position="86"/>
        <end position="130"/>
    </location>
</feature>
<name>G3AL47_SPAPN</name>
<dbReference type="InParanoid" id="G3AL47"/>
<dbReference type="InterPro" id="IPR021622">
    <property type="entry name" value="Afadin/alpha-actinin-bd"/>
</dbReference>
<reference evidence="4 5" key="1">
    <citation type="journal article" date="2011" name="Proc. Natl. Acad. Sci. U.S.A.">
        <title>Comparative genomics of xylose-fermenting fungi for enhanced biofuel production.</title>
        <authorList>
            <person name="Wohlbach D.J."/>
            <person name="Kuo A."/>
            <person name="Sato T.K."/>
            <person name="Potts K.M."/>
            <person name="Salamov A.A."/>
            <person name="LaButti K.M."/>
            <person name="Sun H."/>
            <person name="Clum A."/>
            <person name="Pangilinan J.L."/>
            <person name="Lindquist E.A."/>
            <person name="Lucas S."/>
            <person name="Lapidus A."/>
            <person name="Jin M."/>
            <person name="Gunawan C."/>
            <person name="Balan V."/>
            <person name="Dale B.E."/>
            <person name="Jeffries T.W."/>
            <person name="Zinkel R."/>
            <person name="Barry K.W."/>
            <person name="Grigoriev I.V."/>
            <person name="Gasch A.P."/>
        </authorList>
    </citation>
    <scope>NUCLEOTIDE SEQUENCE [LARGE SCALE GENOMIC DNA]</scope>
    <source>
        <strain evidence="5">NRRL Y-27907 / 11-Y1</strain>
    </source>
</reference>
<gene>
    <name evidence="4" type="ORF">SPAPADRAFT_70999</name>
</gene>
<dbReference type="Pfam" id="PF11559">
    <property type="entry name" value="ADIP"/>
    <property type="match status" value="1"/>
</dbReference>
<dbReference type="RefSeq" id="XP_007374605.1">
    <property type="nucleotide sequence ID" value="XM_007374543.1"/>
</dbReference>
<sequence>MSQDLPPIDIQPIRNAAELLNSMLLSRALISSKLKFNTIDWQDLISDQLSTHPHLKDLEITERLFDNDKAVINIIHSLLTTVDRNRASSRQAYETLRRKNNEIEKLTRHVHDLERKLEARERQLNKVTTIDQTSMQAKIKELNQKNKLQAHDLNKVKNWSVEVKTKYEVKLKKQALEIEQLKNKLLEKKNLSSVVEFGIPRPLSSDSDLSDVIQNNKPIIENGINTNNLVDFDRQAVIEHDYADLTSNMMNIVESLAKENYKFTQFIQSTNDYFSRLNQVLVDDTNIERVISTEAQAIIPYPDEIINITKITDVSSISINDQYNNVEAVEGMIKPMMEELYNIYDNISKLYEMIKDGNIGSNNKAAITQYEKDLEIMTANWKDALKTAENWKNLHLQHLKDNKT</sequence>
<dbReference type="Proteomes" id="UP000000709">
    <property type="component" value="Unassembled WGS sequence"/>
</dbReference>
<dbReference type="OMA" id="VYKNYHY"/>
<evidence type="ECO:0000313" key="5">
    <source>
        <dbReference type="Proteomes" id="UP000000709"/>
    </source>
</evidence>
<dbReference type="STRING" id="619300.G3AL47"/>
<dbReference type="HOGENOM" id="CLU_698282_0_0_1"/>
<dbReference type="GeneID" id="18875355"/>
<feature type="coiled-coil region" evidence="3">
    <location>
        <begin position="164"/>
        <end position="191"/>
    </location>
</feature>
<protein>
    <recommendedName>
        <fullName evidence="6">Autophagy-related protein 25</fullName>
    </recommendedName>
</protein>
<evidence type="ECO:0000256" key="1">
    <source>
        <dbReference type="ARBA" id="ARBA00009291"/>
    </source>
</evidence>
<comment type="similarity">
    <text evidence="1">Belongs to the ADIP family.</text>
</comment>
<evidence type="ECO:0008006" key="6">
    <source>
        <dbReference type="Google" id="ProtNLM"/>
    </source>
</evidence>
<dbReference type="eggNOG" id="ENOG502T0E0">
    <property type="taxonomic scope" value="Eukaryota"/>
</dbReference>
<keyword evidence="5" id="KW-1185">Reference proteome</keyword>
<evidence type="ECO:0000256" key="2">
    <source>
        <dbReference type="ARBA" id="ARBA00023054"/>
    </source>
</evidence>
<accession>G3AL47</accession>
<dbReference type="AlphaFoldDB" id="G3AL47"/>
<organism evidence="5">
    <name type="scientific">Spathaspora passalidarum (strain NRRL Y-27907 / 11-Y1)</name>
    <dbReference type="NCBI Taxonomy" id="619300"/>
    <lineage>
        <taxon>Eukaryota</taxon>
        <taxon>Fungi</taxon>
        <taxon>Dikarya</taxon>
        <taxon>Ascomycota</taxon>
        <taxon>Saccharomycotina</taxon>
        <taxon>Pichiomycetes</taxon>
        <taxon>Debaryomycetaceae</taxon>
        <taxon>Spathaspora</taxon>
    </lineage>
</organism>
<dbReference type="KEGG" id="spaa:SPAPADRAFT_70999"/>